<dbReference type="RefSeq" id="WP_141172364.1">
    <property type="nucleotide sequence ID" value="NZ_CP041185.1"/>
</dbReference>
<proteinExistence type="inferred from homology"/>
<keyword evidence="7" id="KW-1185">Reference proteome</keyword>
<dbReference type="KEGG" id="jas:FJQ89_26670"/>
<dbReference type="GO" id="GO:0030288">
    <property type="term" value="C:outer membrane-bounded periplasmic space"/>
    <property type="evidence" value="ECO:0007669"/>
    <property type="project" value="TreeGrafter"/>
</dbReference>
<protein>
    <submittedName>
        <fullName evidence="6">Transporter substrate-binding domain-containing protein</fullName>
    </submittedName>
</protein>
<dbReference type="Proteomes" id="UP000316665">
    <property type="component" value="Chromosome"/>
</dbReference>
<evidence type="ECO:0000256" key="3">
    <source>
        <dbReference type="ARBA" id="ARBA00022729"/>
    </source>
</evidence>
<dbReference type="PANTHER" id="PTHR30085">
    <property type="entry name" value="AMINO ACID ABC TRANSPORTER PERMEASE"/>
    <property type="match status" value="1"/>
</dbReference>
<keyword evidence="3 4" id="KW-0732">Signal</keyword>
<evidence type="ECO:0000313" key="6">
    <source>
        <dbReference type="EMBL" id="QDG73614.1"/>
    </source>
</evidence>
<evidence type="ECO:0000313" key="7">
    <source>
        <dbReference type="Proteomes" id="UP000316665"/>
    </source>
</evidence>
<sequence>MQTRLHFTALLFTSIAFTQVAQADQLAAIKAKGELVCGTLGTDEPNSFIDARSRQLVGYEVDLCRAIAQGLGVKAVVKQLAVAARIPELQQGRIDILTASLTHNKEREALIDFSLSTFYTGQRVLVKKSSNITTVAGLAGKKVLTVKGGTQEPNIRKAVPGVDVVTFETAGQAYLGLQQGKGVGYVDDEVSLLNNYAKLGAAQKDYLVLPQNISQEVFAFGIRKGEKGVKTAVDQVLRGLEKSGEAEKLFFKWYGPTSNVKFQKRTFKIESDKIYA</sequence>
<dbReference type="InterPro" id="IPR001638">
    <property type="entry name" value="Solute-binding_3/MltF_N"/>
</dbReference>
<dbReference type="EMBL" id="CP041185">
    <property type="protein sequence ID" value="QDG73614.1"/>
    <property type="molecule type" value="Genomic_DNA"/>
</dbReference>
<evidence type="ECO:0000256" key="1">
    <source>
        <dbReference type="ARBA" id="ARBA00010333"/>
    </source>
</evidence>
<dbReference type="PANTHER" id="PTHR30085:SF6">
    <property type="entry name" value="ABC TRANSPORTER GLUTAMINE-BINDING PROTEIN GLNH"/>
    <property type="match status" value="1"/>
</dbReference>
<organism evidence="6 7">
    <name type="scientific">Janthinobacterium tructae</name>
    <dbReference type="NCBI Taxonomy" id="2590869"/>
    <lineage>
        <taxon>Bacteria</taxon>
        <taxon>Pseudomonadati</taxon>
        <taxon>Pseudomonadota</taxon>
        <taxon>Betaproteobacteria</taxon>
        <taxon>Burkholderiales</taxon>
        <taxon>Oxalobacteraceae</taxon>
        <taxon>Janthinobacterium</taxon>
    </lineage>
</organism>
<dbReference type="GO" id="GO:0006865">
    <property type="term" value="P:amino acid transport"/>
    <property type="evidence" value="ECO:0007669"/>
    <property type="project" value="TreeGrafter"/>
</dbReference>
<evidence type="ECO:0000259" key="5">
    <source>
        <dbReference type="SMART" id="SM00062"/>
    </source>
</evidence>
<dbReference type="Gene3D" id="3.40.190.10">
    <property type="entry name" value="Periplasmic binding protein-like II"/>
    <property type="match status" value="2"/>
</dbReference>
<feature type="chain" id="PRO_5021251574" evidence="4">
    <location>
        <begin position="24"/>
        <end position="276"/>
    </location>
</feature>
<feature type="domain" description="Solute-binding protein family 3/N-terminal" evidence="5">
    <location>
        <begin position="34"/>
        <end position="257"/>
    </location>
</feature>
<comment type="similarity">
    <text evidence="1">Belongs to the bacterial solute-binding protein 3 family.</text>
</comment>
<feature type="signal peptide" evidence="4">
    <location>
        <begin position="1"/>
        <end position="23"/>
    </location>
</feature>
<evidence type="ECO:0000256" key="2">
    <source>
        <dbReference type="ARBA" id="ARBA00022448"/>
    </source>
</evidence>
<evidence type="ECO:0000256" key="4">
    <source>
        <dbReference type="SAM" id="SignalP"/>
    </source>
</evidence>
<gene>
    <name evidence="6" type="ORF">FJQ89_26670</name>
</gene>
<dbReference type="AlphaFoldDB" id="A0A4Y6RME0"/>
<dbReference type="SMART" id="SM00062">
    <property type="entry name" value="PBPb"/>
    <property type="match status" value="1"/>
</dbReference>
<dbReference type="SUPFAM" id="SSF53850">
    <property type="entry name" value="Periplasmic binding protein-like II"/>
    <property type="match status" value="1"/>
</dbReference>
<accession>A0A4Y6RME0</accession>
<dbReference type="Pfam" id="PF00497">
    <property type="entry name" value="SBP_bac_3"/>
    <property type="match status" value="1"/>
</dbReference>
<reference evidence="6 7" key="1">
    <citation type="submission" date="2019-06" db="EMBL/GenBank/DDBJ databases">
        <title>Complete genome sequence of Janthinobacterium sp. SNU WT3 isolated from diseased rainbow trout.</title>
        <authorList>
            <person name="Oh W.T."/>
            <person name="Park S.C."/>
        </authorList>
    </citation>
    <scope>NUCLEOTIDE SEQUENCE [LARGE SCALE GENOMIC DNA]</scope>
    <source>
        <strain evidence="6 7">SNU WT3</strain>
    </source>
</reference>
<dbReference type="InterPro" id="IPR051455">
    <property type="entry name" value="Bact_solute-bind_prot3"/>
</dbReference>
<keyword evidence="2" id="KW-0813">Transport</keyword>
<dbReference type="GO" id="GO:0005576">
    <property type="term" value="C:extracellular region"/>
    <property type="evidence" value="ECO:0007669"/>
    <property type="project" value="TreeGrafter"/>
</dbReference>
<dbReference type="OrthoDB" id="7241844at2"/>
<name>A0A4Y6RME0_9BURK</name>